<dbReference type="InterPro" id="IPR013321">
    <property type="entry name" value="Arc_rbn_hlx_hlx"/>
</dbReference>
<dbReference type="Pfam" id="PF07878">
    <property type="entry name" value="RHH_5"/>
    <property type="match status" value="1"/>
</dbReference>
<dbReference type="Proteomes" id="UP000486903">
    <property type="component" value="Unassembled WGS sequence"/>
</dbReference>
<dbReference type="RefSeq" id="WP_003373815.1">
    <property type="nucleotide sequence ID" value="NZ_JACBBA010000001.1"/>
</dbReference>
<feature type="domain" description="CopG-like ribbon-helix-helix" evidence="1">
    <location>
        <begin position="8"/>
        <end position="41"/>
    </location>
</feature>
<dbReference type="EMBL" id="SXFB01000004">
    <property type="protein sequence ID" value="NFV26217.1"/>
    <property type="molecule type" value="Genomic_DNA"/>
</dbReference>
<gene>
    <name evidence="2" type="ORF">FDG31_08490</name>
</gene>
<evidence type="ECO:0000313" key="2">
    <source>
        <dbReference type="EMBL" id="NFV26217.1"/>
    </source>
</evidence>
<sequence length="50" mass="6096">MIKKENRRITSIIPKKIYEKLEKEAEYEDRSISKMVAKIIKDHYKIKDDE</sequence>
<dbReference type="AlphaFoldDB" id="A0A6B4JII7"/>
<organism evidence="2 3">
    <name type="scientific">Clostridium botulinum</name>
    <dbReference type="NCBI Taxonomy" id="1491"/>
    <lineage>
        <taxon>Bacteria</taxon>
        <taxon>Bacillati</taxon>
        <taxon>Bacillota</taxon>
        <taxon>Clostridia</taxon>
        <taxon>Eubacteriales</taxon>
        <taxon>Clostridiaceae</taxon>
        <taxon>Clostridium</taxon>
    </lineage>
</organism>
<protein>
    <recommendedName>
        <fullName evidence="1">CopG-like ribbon-helix-helix domain-containing protein</fullName>
    </recommendedName>
</protein>
<evidence type="ECO:0000313" key="3">
    <source>
        <dbReference type="Proteomes" id="UP000486903"/>
    </source>
</evidence>
<reference evidence="2 3" key="1">
    <citation type="submission" date="2019-04" db="EMBL/GenBank/DDBJ databases">
        <title>Genome sequencing of Clostridium botulinum Groups I-IV and Clostridium butyricum.</title>
        <authorList>
            <person name="Brunt J."/>
            <person name="Van Vliet A.H.M."/>
            <person name="Stringer S.C."/>
            <person name="Carter A.T."/>
            <person name="Peck M.W."/>
        </authorList>
    </citation>
    <scope>NUCLEOTIDE SEQUENCE [LARGE SCALE GENOMIC DNA]</scope>
    <source>
        <strain evidence="2 3">BL81</strain>
    </source>
</reference>
<accession>A0A6B4JII7</accession>
<evidence type="ECO:0000259" key="1">
    <source>
        <dbReference type="Pfam" id="PF07878"/>
    </source>
</evidence>
<dbReference type="GO" id="GO:0006355">
    <property type="term" value="P:regulation of DNA-templated transcription"/>
    <property type="evidence" value="ECO:0007669"/>
    <property type="project" value="InterPro"/>
</dbReference>
<dbReference type="InterPro" id="IPR012869">
    <property type="entry name" value="RHH_5"/>
</dbReference>
<dbReference type="Gene3D" id="1.10.1220.10">
    <property type="entry name" value="Met repressor-like"/>
    <property type="match status" value="1"/>
</dbReference>
<name>A0A6B4JII7_CLOBO</name>
<comment type="caution">
    <text evidence="2">The sequence shown here is derived from an EMBL/GenBank/DDBJ whole genome shotgun (WGS) entry which is preliminary data.</text>
</comment>
<proteinExistence type="predicted"/>